<dbReference type="Proteomes" id="UP000233256">
    <property type="component" value="Unassembled WGS sequence"/>
</dbReference>
<evidence type="ECO:0000313" key="4">
    <source>
        <dbReference type="EMBL" id="PKK88779.1"/>
    </source>
</evidence>
<evidence type="ECO:0000256" key="3">
    <source>
        <dbReference type="PROSITE-ProRule" id="PRU00023"/>
    </source>
</evidence>
<dbReference type="Gene3D" id="1.25.40.20">
    <property type="entry name" value="Ankyrin repeat-containing domain"/>
    <property type="match status" value="1"/>
</dbReference>
<evidence type="ECO:0000256" key="1">
    <source>
        <dbReference type="ARBA" id="ARBA00022737"/>
    </source>
</evidence>
<feature type="repeat" description="ANK" evidence="3">
    <location>
        <begin position="18"/>
        <end position="50"/>
    </location>
</feature>
<dbReference type="AlphaFoldDB" id="A0A2N1PKD9"/>
<dbReference type="EMBL" id="PGXC01000035">
    <property type="protein sequence ID" value="PKK88779.1"/>
    <property type="molecule type" value="Genomic_DNA"/>
</dbReference>
<dbReference type="InterPro" id="IPR002110">
    <property type="entry name" value="Ankyrin_rpt"/>
</dbReference>
<organism evidence="4 5">
    <name type="scientific">Candidatus Wallbacteria bacterium HGW-Wallbacteria-1</name>
    <dbReference type="NCBI Taxonomy" id="2013854"/>
    <lineage>
        <taxon>Bacteria</taxon>
        <taxon>Candidatus Walliibacteriota</taxon>
    </lineage>
</organism>
<dbReference type="Pfam" id="PF12796">
    <property type="entry name" value="Ank_2"/>
    <property type="match status" value="1"/>
</dbReference>
<reference evidence="4 5" key="1">
    <citation type="journal article" date="2017" name="ISME J.">
        <title>Potential for microbial H2 and metal transformations associated with novel bacteria and archaea in deep terrestrial subsurface sediments.</title>
        <authorList>
            <person name="Hernsdorf A.W."/>
            <person name="Amano Y."/>
            <person name="Miyakawa K."/>
            <person name="Ise K."/>
            <person name="Suzuki Y."/>
            <person name="Anantharaman K."/>
            <person name="Probst A."/>
            <person name="Burstein D."/>
            <person name="Thomas B.C."/>
            <person name="Banfield J.F."/>
        </authorList>
    </citation>
    <scope>NUCLEOTIDE SEQUENCE [LARGE SCALE GENOMIC DNA]</scope>
    <source>
        <strain evidence="4">HGW-Wallbacteria-1</strain>
    </source>
</reference>
<dbReference type="InterPro" id="IPR036770">
    <property type="entry name" value="Ankyrin_rpt-contain_sf"/>
</dbReference>
<dbReference type="PROSITE" id="PS50297">
    <property type="entry name" value="ANK_REP_REGION"/>
    <property type="match status" value="2"/>
</dbReference>
<keyword evidence="1" id="KW-0677">Repeat</keyword>
<name>A0A2N1PKD9_9BACT</name>
<evidence type="ECO:0000256" key="2">
    <source>
        <dbReference type="ARBA" id="ARBA00023043"/>
    </source>
</evidence>
<dbReference type="SMART" id="SM00248">
    <property type="entry name" value="ANK"/>
    <property type="match status" value="2"/>
</dbReference>
<proteinExistence type="predicted"/>
<protein>
    <submittedName>
        <fullName evidence="4">Uncharacterized protein</fullName>
    </submittedName>
</protein>
<accession>A0A2N1PKD9</accession>
<dbReference type="SUPFAM" id="SSF48403">
    <property type="entry name" value="Ankyrin repeat"/>
    <property type="match status" value="1"/>
</dbReference>
<dbReference type="PANTHER" id="PTHR24171">
    <property type="entry name" value="ANKYRIN REPEAT DOMAIN-CONTAINING PROTEIN 39-RELATED"/>
    <property type="match status" value="1"/>
</dbReference>
<feature type="repeat" description="ANK" evidence="3">
    <location>
        <begin position="51"/>
        <end position="83"/>
    </location>
</feature>
<dbReference type="PROSITE" id="PS50088">
    <property type="entry name" value="ANK_REPEAT"/>
    <property type="match status" value="2"/>
</dbReference>
<comment type="caution">
    <text evidence="4">The sequence shown here is derived from an EMBL/GenBank/DDBJ whole genome shotgun (WGS) entry which is preliminary data.</text>
</comment>
<keyword evidence="2 3" id="KW-0040">ANK repeat</keyword>
<evidence type="ECO:0000313" key="5">
    <source>
        <dbReference type="Proteomes" id="UP000233256"/>
    </source>
</evidence>
<gene>
    <name evidence="4" type="ORF">CVV64_17420</name>
</gene>
<sequence length="171" mass="19949">MISLLIENKANVNAKDLDGNIPAHYASKFGNIEILKLLCFSGSDINSLNENGVSPLYFAALYKQFKSVAFLLEQNARTNLRDKMGHSLLYYLFHTPCFEFKCSDFKEEIKYELSKKMTFFEYVYEILGIFFRKKIEVDNEEKISELLRIVTEERTFKEALLLNSIISFFAY</sequence>